<protein>
    <recommendedName>
        <fullName evidence="1">F-box domain-containing protein</fullName>
    </recommendedName>
</protein>
<accession>A0A2G8RTU6</accession>
<comment type="caution">
    <text evidence="2">The sequence shown here is derived from an EMBL/GenBank/DDBJ whole genome shotgun (WGS) entry which is preliminary data.</text>
</comment>
<dbReference type="AlphaFoldDB" id="A0A2G8RTU6"/>
<proteinExistence type="predicted"/>
<dbReference type="OrthoDB" id="2745718at2759"/>
<keyword evidence="3" id="KW-1185">Reference proteome</keyword>
<evidence type="ECO:0000313" key="2">
    <source>
        <dbReference type="EMBL" id="PIL24947.1"/>
    </source>
</evidence>
<dbReference type="EMBL" id="AYKW01000056">
    <property type="protein sequence ID" value="PIL24947.1"/>
    <property type="molecule type" value="Genomic_DNA"/>
</dbReference>
<evidence type="ECO:0000313" key="3">
    <source>
        <dbReference type="Proteomes" id="UP000230002"/>
    </source>
</evidence>
<evidence type="ECO:0000259" key="1">
    <source>
        <dbReference type="PROSITE" id="PS50181"/>
    </source>
</evidence>
<dbReference type="Pfam" id="PF00646">
    <property type="entry name" value="F-box"/>
    <property type="match status" value="1"/>
</dbReference>
<dbReference type="InterPro" id="IPR036047">
    <property type="entry name" value="F-box-like_dom_sf"/>
</dbReference>
<dbReference type="Proteomes" id="UP000230002">
    <property type="component" value="Unassembled WGS sequence"/>
</dbReference>
<feature type="domain" description="F-box" evidence="1">
    <location>
        <begin position="11"/>
        <end position="57"/>
    </location>
</feature>
<dbReference type="PROSITE" id="PS50181">
    <property type="entry name" value="FBOX"/>
    <property type="match status" value="1"/>
</dbReference>
<dbReference type="CDD" id="cd09917">
    <property type="entry name" value="F-box_SF"/>
    <property type="match status" value="1"/>
</dbReference>
<dbReference type="InterPro" id="IPR001810">
    <property type="entry name" value="F-box_dom"/>
</dbReference>
<dbReference type="STRING" id="1077348.A0A2G8RTU6"/>
<organism evidence="2 3">
    <name type="scientific">Ganoderma sinense ZZ0214-1</name>
    <dbReference type="NCBI Taxonomy" id="1077348"/>
    <lineage>
        <taxon>Eukaryota</taxon>
        <taxon>Fungi</taxon>
        <taxon>Dikarya</taxon>
        <taxon>Basidiomycota</taxon>
        <taxon>Agaricomycotina</taxon>
        <taxon>Agaricomycetes</taxon>
        <taxon>Polyporales</taxon>
        <taxon>Polyporaceae</taxon>
        <taxon>Ganoderma</taxon>
    </lineage>
</organism>
<name>A0A2G8RTU6_9APHY</name>
<sequence length="194" mass="22122">MAPNSRFVGPVTDLHSLPQVIVLRILLPCDIDDLFACKRVSRLLQHLIDTDIYLQYKMELVLNGLVDGPTSCMMNVVEKLQLLRNYSLQYHSTKFRNSYFNYSWQRWPEGATMPKNDWEPLLGFGGSISYIVIKPPQKQISICAPPPFSGPREMKDWVVSYASLFGRRELVVASVSVDLSQDLLLVDVQGEDTR</sequence>
<reference evidence="2 3" key="1">
    <citation type="journal article" date="2015" name="Sci. Rep.">
        <title>Chromosome-level genome map provides insights into diverse defense mechanisms in the medicinal fungus Ganoderma sinense.</title>
        <authorList>
            <person name="Zhu Y."/>
            <person name="Xu J."/>
            <person name="Sun C."/>
            <person name="Zhou S."/>
            <person name="Xu H."/>
            <person name="Nelson D.R."/>
            <person name="Qian J."/>
            <person name="Song J."/>
            <person name="Luo H."/>
            <person name="Xiang L."/>
            <person name="Li Y."/>
            <person name="Xu Z."/>
            <person name="Ji A."/>
            <person name="Wang L."/>
            <person name="Lu S."/>
            <person name="Hayward A."/>
            <person name="Sun W."/>
            <person name="Li X."/>
            <person name="Schwartz D.C."/>
            <person name="Wang Y."/>
            <person name="Chen S."/>
        </authorList>
    </citation>
    <scope>NUCLEOTIDE SEQUENCE [LARGE SCALE GENOMIC DNA]</scope>
    <source>
        <strain evidence="2 3">ZZ0214-1</strain>
    </source>
</reference>
<gene>
    <name evidence="2" type="ORF">GSI_12834</name>
</gene>
<dbReference type="SUPFAM" id="SSF81383">
    <property type="entry name" value="F-box domain"/>
    <property type="match status" value="1"/>
</dbReference>